<evidence type="ECO:0000313" key="2">
    <source>
        <dbReference type="EMBL" id="GED58119.1"/>
    </source>
</evidence>
<evidence type="ECO:0000313" key="1">
    <source>
        <dbReference type="EMBL" id="ASJ54291.1"/>
    </source>
</evidence>
<dbReference type="RefSeq" id="WP_047067802.1">
    <property type="nucleotide sequence ID" value="NZ_BJOL01000013.1"/>
</dbReference>
<dbReference type="KEGG" id="bfm:BP422_12470"/>
<dbReference type="Proteomes" id="UP000197781">
    <property type="component" value="Chromosome"/>
</dbReference>
<dbReference type="Proteomes" id="UP000035218">
    <property type="component" value="Unassembled WGS sequence"/>
</dbReference>
<accession>A0A0H0SQG5</accession>
<dbReference type="OrthoDB" id="1683573at2"/>
<reference evidence="3 4" key="1">
    <citation type="submission" date="2015-05" db="EMBL/GenBank/DDBJ databases">
        <title>Genome sequencing project for genomic taxonomy and phylogenomics of Bacillus-like bacteria.</title>
        <authorList>
            <person name="Liu B."/>
            <person name="Wang J."/>
            <person name="Zhu Y."/>
            <person name="Liu G."/>
            <person name="Chen Q."/>
            <person name="Chen Z."/>
            <person name="Lan J."/>
            <person name="Che J."/>
            <person name="Ge C."/>
            <person name="Shi H."/>
            <person name="Pan Z."/>
            <person name="Liu X."/>
        </authorList>
    </citation>
    <scope>NUCLEOTIDE SEQUENCE [LARGE SCALE GENOMIC DNA]</scope>
    <source>
        <strain evidence="3 4">DSM 9885</strain>
    </source>
</reference>
<name>A0A0H0SQG5_9BACL</name>
<sequence length="76" mass="8808">MILYSIIPMETVFENMEQVEKQELKEIAVGHATMLIEQTGPFEGKIVRLISPDPQDYLKEQYAPGQKIQFQPEWLA</sequence>
<reference evidence="2 6" key="3">
    <citation type="submission" date="2019-06" db="EMBL/GenBank/DDBJ databases">
        <title>Whole genome shotgun sequence of Brevibacillus formosus NBRC 15716.</title>
        <authorList>
            <person name="Hosoyama A."/>
            <person name="Uohara A."/>
            <person name="Ohji S."/>
            <person name="Ichikawa N."/>
        </authorList>
    </citation>
    <scope>NUCLEOTIDE SEQUENCE [LARGE SCALE GENOMIC DNA]</scope>
    <source>
        <strain evidence="2 6">NBRC 15716</strain>
    </source>
</reference>
<dbReference type="EMBL" id="LDCN01000001">
    <property type="protein sequence ID" value="KLI00711.1"/>
    <property type="molecule type" value="Genomic_DNA"/>
</dbReference>
<dbReference type="Pfam" id="PF14035">
    <property type="entry name" value="YlzJ"/>
    <property type="match status" value="1"/>
</dbReference>
<evidence type="ECO:0000313" key="6">
    <source>
        <dbReference type="Proteomes" id="UP000319498"/>
    </source>
</evidence>
<organism evidence="1 5">
    <name type="scientific">Brevibacillus formosus</name>
    <dbReference type="NCBI Taxonomy" id="54913"/>
    <lineage>
        <taxon>Bacteria</taxon>
        <taxon>Bacillati</taxon>
        <taxon>Bacillota</taxon>
        <taxon>Bacilli</taxon>
        <taxon>Bacillales</taxon>
        <taxon>Paenibacillaceae</taxon>
        <taxon>Brevibacillus</taxon>
    </lineage>
</organism>
<gene>
    <name evidence="3" type="ORF">AA984_02025</name>
    <name evidence="2" type="ORF">BFO01nite_22510</name>
    <name evidence="1" type="ORF">BP422_12470</name>
</gene>
<dbReference type="Proteomes" id="UP000319498">
    <property type="component" value="Unassembled WGS sequence"/>
</dbReference>
<proteinExistence type="predicted"/>
<protein>
    <submittedName>
        <fullName evidence="1">Uncharacterized protein</fullName>
    </submittedName>
</protein>
<evidence type="ECO:0000313" key="5">
    <source>
        <dbReference type="Proteomes" id="UP000197781"/>
    </source>
</evidence>
<reference evidence="1 5" key="2">
    <citation type="submission" date="2016-11" db="EMBL/GenBank/DDBJ databases">
        <authorList>
            <person name="Jaros S."/>
            <person name="Januszkiewicz K."/>
            <person name="Wedrychowicz H."/>
        </authorList>
    </citation>
    <scope>NUCLEOTIDE SEQUENCE [LARGE SCALE GENOMIC DNA]</scope>
    <source>
        <strain evidence="1 5">NF2</strain>
    </source>
</reference>
<keyword evidence="6" id="KW-1185">Reference proteome</keyword>
<dbReference type="EMBL" id="CP018145">
    <property type="protein sequence ID" value="ASJ54291.1"/>
    <property type="molecule type" value="Genomic_DNA"/>
</dbReference>
<evidence type="ECO:0000313" key="4">
    <source>
        <dbReference type="Proteomes" id="UP000035218"/>
    </source>
</evidence>
<dbReference type="GeneID" id="87583845"/>
<dbReference type="EMBL" id="BJOL01000013">
    <property type="protein sequence ID" value="GED58119.1"/>
    <property type="molecule type" value="Genomic_DNA"/>
</dbReference>
<dbReference type="InterPro" id="IPR025619">
    <property type="entry name" value="YlzJ"/>
</dbReference>
<dbReference type="AlphaFoldDB" id="A0A0H0SQG5"/>
<evidence type="ECO:0000313" key="3">
    <source>
        <dbReference type="EMBL" id="KLI00711.1"/>
    </source>
</evidence>